<name>A0A4Y7PS89_9AGAM</name>
<gene>
    <name evidence="1" type="ORF">BD410DRAFT_794380</name>
</gene>
<proteinExistence type="predicted"/>
<protein>
    <recommendedName>
        <fullName evidence="3">F-box domain-containing protein</fullName>
    </recommendedName>
</protein>
<dbReference type="EMBL" id="ML170222">
    <property type="protein sequence ID" value="TDL17419.1"/>
    <property type="molecule type" value="Genomic_DNA"/>
</dbReference>
<dbReference type="STRING" id="50990.A0A4Y7PS89"/>
<organism evidence="1 2">
    <name type="scientific">Rickenella mellea</name>
    <dbReference type="NCBI Taxonomy" id="50990"/>
    <lineage>
        <taxon>Eukaryota</taxon>
        <taxon>Fungi</taxon>
        <taxon>Dikarya</taxon>
        <taxon>Basidiomycota</taxon>
        <taxon>Agaricomycotina</taxon>
        <taxon>Agaricomycetes</taxon>
        <taxon>Hymenochaetales</taxon>
        <taxon>Rickenellaceae</taxon>
        <taxon>Rickenella</taxon>
    </lineage>
</organism>
<dbReference type="AlphaFoldDB" id="A0A4Y7PS89"/>
<keyword evidence="2" id="KW-1185">Reference proteome</keyword>
<evidence type="ECO:0000313" key="1">
    <source>
        <dbReference type="EMBL" id="TDL17419.1"/>
    </source>
</evidence>
<dbReference type="VEuPathDB" id="FungiDB:BD410DRAFT_794380"/>
<dbReference type="SUPFAM" id="SSF52047">
    <property type="entry name" value="RNI-like"/>
    <property type="match status" value="1"/>
</dbReference>
<evidence type="ECO:0000313" key="2">
    <source>
        <dbReference type="Proteomes" id="UP000294933"/>
    </source>
</evidence>
<reference evidence="1 2" key="1">
    <citation type="submission" date="2018-06" db="EMBL/GenBank/DDBJ databases">
        <title>A transcriptomic atlas of mushroom development highlights an independent origin of complex multicellularity.</title>
        <authorList>
            <consortium name="DOE Joint Genome Institute"/>
            <person name="Krizsan K."/>
            <person name="Almasi E."/>
            <person name="Merenyi Z."/>
            <person name="Sahu N."/>
            <person name="Viragh M."/>
            <person name="Koszo T."/>
            <person name="Mondo S."/>
            <person name="Kiss B."/>
            <person name="Balint B."/>
            <person name="Kues U."/>
            <person name="Barry K."/>
            <person name="Hegedus J.C."/>
            <person name="Henrissat B."/>
            <person name="Johnson J."/>
            <person name="Lipzen A."/>
            <person name="Ohm R."/>
            <person name="Nagy I."/>
            <person name="Pangilinan J."/>
            <person name="Yan J."/>
            <person name="Xiong Y."/>
            <person name="Grigoriev I.V."/>
            <person name="Hibbett D.S."/>
            <person name="Nagy L.G."/>
        </authorList>
    </citation>
    <scope>NUCLEOTIDE SEQUENCE [LARGE SCALE GENOMIC DNA]</scope>
    <source>
        <strain evidence="1 2">SZMC22713</strain>
    </source>
</reference>
<accession>A0A4Y7PS89</accession>
<evidence type="ECO:0008006" key="3">
    <source>
        <dbReference type="Google" id="ProtNLM"/>
    </source>
</evidence>
<dbReference type="Proteomes" id="UP000294933">
    <property type="component" value="Unassembled WGS sequence"/>
</dbReference>
<dbReference type="OrthoDB" id="3181669at2759"/>
<sequence length="121" mass="13581">MLPSLRRLSLVGMSGVPWKDIHLNDLLSLEIEGFDAANFYPIIDACPNLEQIRLRGYTSISPEYSTLSRRICMPSLRTLSLSLPASFCEQVIRCLDRAIYFPSIRHGLLSFSPHTVLASAK</sequence>